<sequence>MNSDKMNRTALHLACVNGRSAGVTLLLERKNLPNFCDHEKRTVLMKAVNVKQEFATILLEHGAHPNVTNVSSSTALHLCCLLPEMYHLQQSCFHTTPITEARNKDDLTPLLLTISERKQQMVEFLVKKAANTHMVDKMKITALMLAVNYESNAVSLFQQGIYIFSQDVFGWTAEECAVVSGVMIHQLMTDYKEKRHLPKIATQWIRMLRKTL</sequence>
<evidence type="ECO:0000313" key="2">
    <source>
        <dbReference type="Proteomes" id="UP001176941"/>
    </source>
</evidence>
<dbReference type="PANTHER" id="PTHR24147:SF64">
    <property type="entry name" value="ANKYRIN REPEAT DOMAIN-CONTAINING PROTEIN 19-RELATED"/>
    <property type="match status" value="1"/>
</dbReference>
<protein>
    <submittedName>
        <fullName evidence="1">Uncharacterized protein</fullName>
    </submittedName>
</protein>
<gene>
    <name evidence="1" type="ORF">MRATA1EN1_LOCUS912</name>
</gene>
<dbReference type="Gene3D" id="1.25.40.20">
    <property type="entry name" value="Ankyrin repeat-containing domain"/>
    <property type="match status" value="2"/>
</dbReference>
<organism evidence="1 2">
    <name type="scientific">Rangifer tarandus platyrhynchus</name>
    <name type="common">Svalbard reindeer</name>
    <dbReference type="NCBI Taxonomy" id="3082113"/>
    <lineage>
        <taxon>Eukaryota</taxon>
        <taxon>Metazoa</taxon>
        <taxon>Chordata</taxon>
        <taxon>Craniata</taxon>
        <taxon>Vertebrata</taxon>
        <taxon>Euteleostomi</taxon>
        <taxon>Mammalia</taxon>
        <taxon>Eutheria</taxon>
        <taxon>Laurasiatheria</taxon>
        <taxon>Artiodactyla</taxon>
        <taxon>Ruminantia</taxon>
        <taxon>Pecora</taxon>
        <taxon>Cervidae</taxon>
        <taxon>Odocoileinae</taxon>
        <taxon>Rangifer</taxon>
    </lineage>
</organism>
<name>A0ABN8XRG8_RANTA</name>
<dbReference type="InterPro" id="IPR050657">
    <property type="entry name" value="Ankyrin_repeat_domain"/>
</dbReference>
<proteinExistence type="predicted"/>
<accession>A0ABN8XRG8</accession>
<dbReference type="PANTHER" id="PTHR24147">
    <property type="entry name" value="ANKYRIN REPEAT DOMAIN 36-RELATED"/>
    <property type="match status" value="1"/>
</dbReference>
<reference evidence="1" key="1">
    <citation type="submission" date="2023-04" db="EMBL/GenBank/DDBJ databases">
        <authorList>
            <consortium name="ELIXIR-Norway"/>
        </authorList>
    </citation>
    <scope>NUCLEOTIDE SEQUENCE [LARGE SCALE GENOMIC DNA]</scope>
</reference>
<dbReference type="EMBL" id="OX459937">
    <property type="protein sequence ID" value="CAI9151950.1"/>
    <property type="molecule type" value="Genomic_DNA"/>
</dbReference>
<dbReference type="Proteomes" id="UP001176941">
    <property type="component" value="Chromosome 1"/>
</dbReference>
<evidence type="ECO:0000313" key="1">
    <source>
        <dbReference type="EMBL" id="CAI9151950.1"/>
    </source>
</evidence>
<dbReference type="SUPFAM" id="SSF48403">
    <property type="entry name" value="Ankyrin repeat"/>
    <property type="match status" value="1"/>
</dbReference>
<keyword evidence="2" id="KW-1185">Reference proteome</keyword>
<dbReference type="Pfam" id="PF00023">
    <property type="entry name" value="Ank"/>
    <property type="match status" value="1"/>
</dbReference>
<dbReference type="InterPro" id="IPR036770">
    <property type="entry name" value="Ankyrin_rpt-contain_sf"/>
</dbReference>
<dbReference type="InterPro" id="IPR002110">
    <property type="entry name" value="Ankyrin_rpt"/>
</dbReference>
<dbReference type="SMART" id="SM00248">
    <property type="entry name" value="ANK"/>
    <property type="match status" value="3"/>
</dbReference>